<sequence>MKKNTLQKMLAAVLTGAMAVSMLTACGGTEDAANDSAAVSTEAQSSEAAGDTAEASTEAADAVAGIDGWEPFAENVTLTIPVYDRGQEGVPAIGENYWETWIQENFGDAYNITLEFEPITRSDVLTSYSLLAASQDLPTILMEYDYPKLAQWAADGYLTTYDLDQFAQIAPTYYNRMVENDQIQYTEMSGERYFVLAERPYYNTNYTWITMYRQDWLDQIGYDEYPTTWAEEKEMLQALVDAGICEHPYGGQMITGAGVDQNYAFRTYPQDELEWATYGDYAIPALGSDANREYIRRENEKYNLGYLDPEYYIIDLETAKANFVNGKTLLYSNYISADMDWVTAFYEQNPDGDLAVRISQNVVDEEAGTVPFAFRANNPFGMMIGFSSQASEDEIKAAMMYMEWMTLEDNLFTMQWGNEGEHYTLDENGLPVSVADYSGDKTQGYNNNKDYWCVTIEARNAGTIEDVIAMSSPKGIPEDFTQDIIDNYYAQVELYEAGYGVSDCNYSVVIESASEYQATLLSLYTEYRDQLTMCSPEEFDALYDQLAQQYADAGYQEILDERAAAYEAGSTTKLPE</sequence>
<dbReference type="PROSITE" id="PS51257">
    <property type="entry name" value="PROKAR_LIPOPROTEIN"/>
    <property type="match status" value="1"/>
</dbReference>
<name>A0A9D1R6I2_9FIRM</name>
<dbReference type="SUPFAM" id="SSF53850">
    <property type="entry name" value="Periplasmic binding protein-like II"/>
    <property type="match status" value="1"/>
</dbReference>
<reference evidence="2" key="2">
    <citation type="submission" date="2021-04" db="EMBL/GenBank/DDBJ databases">
        <authorList>
            <person name="Gilroy R."/>
        </authorList>
    </citation>
    <scope>NUCLEOTIDE SEQUENCE</scope>
    <source>
        <strain evidence="2">CHK195-6426</strain>
    </source>
</reference>
<dbReference type="Gene3D" id="3.40.190.10">
    <property type="entry name" value="Periplasmic binding protein-like II"/>
    <property type="match status" value="2"/>
</dbReference>
<evidence type="ECO:0000256" key="1">
    <source>
        <dbReference type="SAM" id="SignalP"/>
    </source>
</evidence>
<feature type="chain" id="PRO_5038723463" evidence="1">
    <location>
        <begin position="26"/>
        <end position="576"/>
    </location>
</feature>
<evidence type="ECO:0000313" key="2">
    <source>
        <dbReference type="EMBL" id="HIW80977.1"/>
    </source>
</evidence>
<dbReference type="EMBL" id="DXGH01000030">
    <property type="protein sequence ID" value="HIW80977.1"/>
    <property type="molecule type" value="Genomic_DNA"/>
</dbReference>
<keyword evidence="1" id="KW-0732">Signal</keyword>
<dbReference type="Proteomes" id="UP000824265">
    <property type="component" value="Unassembled WGS sequence"/>
</dbReference>
<evidence type="ECO:0000313" key="3">
    <source>
        <dbReference type="Proteomes" id="UP000824265"/>
    </source>
</evidence>
<dbReference type="InterPro" id="IPR050490">
    <property type="entry name" value="Bact_solute-bd_prot1"/>
</dbReference>
<protein>
    <submittedName>
        <fullName evidence="2">Sugar ABC transporter substrate-binding protein</fullName>
    </submittedName>
</protein>
<dbReference type="AlphaFoldDB" id="A0A9D1R6I2"/>
<reference evidence="2" key="1">
    <citation type="journal article" date="2021" name="PeerJ">
        <title>Extensive microbial diversity within the chicken gut microbiome revealed by metagenomics and culture.</title>
        <authorList>
            <person name="Gilroy R."/>
            <person name="Ravi A."/>
            <person name="Getino M."/>
            <person name="Pursley I."/>
            <person name="Horton D.L."/>
            <person name="Alikhan N.F."/>
            <person name="Baker D."/>
            <person name="Gharbi K."/>
            <person name="Hall N."/>
            <person name="Watson M."/>
            <person name="Adriaenssens E.M."/>
            <person name="Foster-Nyarko E."/>
            <person name="Jarju S."/>
            <person name="Secka A."/>
            <person name="Antonio M."/>
            <person name="Oren A."/>
            <person name="Chaudhuri R.R."/>
            <person name="La Ragione R."/>
            <person name="Hildebrand F."/>
            <person name="Pallen M.J."/>
        </authorList>
    </citation>
    <scope>NUCLEOTIDE SEQUENCE</scope>
    <source>
        <strain evidence="2">CHK195-6426</strain>
    </source>
</reference>
<dbReference type="PANTHER" id="PTHR43649:SF12">
    <property type="entry name" value="DIACETYLCHITOBIOSE BINDING PROTEIN DASA"/>
    <property type="match status" value="1"/>
</dbReference>
<proteinExistence type="predicted"/>
<dbReference type="PANTHER" id="PTHR43649">
    <property type="entry name" value="ARABINOSE-BINDING PROTEIN-RELATED"/>
    <property type="match status" value="1"/>
</dbReference>
<organism evidence="2 3">
    <name type="scientific">Candidatus Acetatifactor stercoripullorum</name>
    <dbReference type="NCBI Taxonomy" id="2838414"/>
    <lineage>
        <taxon>Bacteria</taxon>
        <taxon>Bacillati</taxon>
        <taxon>Bacillota</taxon>
        <taxon>Clostridia</taxon>
        <taxon>Lachnospirales</taxon>
        <taxon>Lachnospiraceae</taxon>
        <taxon>Acetatifactor</taxon>
    </lineage>
</organism>
<comment type="caution">
    <text evidence="2">The sequence shown here is derived from an EMBL/GenBank/DDBJ whole genome shotgun (WGS) entry which is preliminary data.</text>
</comment>
<gene>
    <name evidence="2" type="ORF">H9742_05505</name>
</gene>
<feature type="signal peptide" evidence="1">
    <location>
        <begin position="1"/>
        <end position="25"/>
    </location>
</feature>
<accession>A0A9D1R6I2</accession>